<dbReference type="GO" id="GO:0044208">
    <property type="term" value="P:'de novo' AMP biosynthetic process"/>
    <property type="evidence" value="ECO:0007669"/>
    <property type="project" value="UniProtKB-UniPathway"/>
</dbReference>
<dbReference type="Gene3D" id="1.10.275.10">
    <property type="entry name" value="Fumarase/aspartase (N-terminal domain)"/>
    <property type="match status" value="1"/>
</dbReference>
<evidence type="ECO:0000256" key="10">
    <source>
        <dbReference type="ARBA" id="ARBA00030717"/>
    </source>
</evidence>
<dbReference type="SUPFAM" id="SSF48557">
    <property type="entry name" value="L-aspartase-like"/>
    <property type="match status" value="1"/>
</dbReference>
<dbReference type="Proteomes" id="UP000468766">
    <property type="component" value="Unassembled WGS sequence"/>
</dbReference>
<dbReference type="PANTHER" id="PTHR43172:SF1">
    <property type="entry name" value="ADENYLOSUCCINATE LYASE"/>
    <property type="match status" value="1"/>
</dbReference>
<keyword evidence="17" id="KW-1185">Reference proteome</keyword>
<keyword evidence="6" id="KW-0028">Amino-acid biosynthesis</keyword>
<evidence type="ECO:0000256" key="7">
    <source>
        <dbReference type="ARBA" id="ARBA00022755"/>
    </source>
</evidence>
<reference evidence="16 17" key="1">
    <citation type="submission" date="2019-10" db="EMBL/GenBank/DDBJ databases">
        <title>Whole-genome sequence of the extremophile Heliorestis acidaminivorans DSM 24790.</title>
        <authorList>
            <person name="Kyndt J.A."/>
            <person name="Meyer T.E."/>
        </authorList>
    </citation>
    <scope>NUCLEOTIDE SEQUENCE [LARGE SCALE GENOMIC DNA]</scope>
    <source>
        <strain evidence="16 17">DSM 24790</strain>
    </source>
</reference>
<dbReference type="InterPro" id="IPR024083">
    <property type="entry name" value="Fumarase/histidase_N"/>
</dbReference>
<dbReference type="NCBIfam" id="TIGR00928">
    <property type="entry name" value="purB"/>
    <property type="match status" value="1"/>
</dbReference>
<comment type="pathway">
    <text evidence="1 13">Purine metabolism; IMP biosynthesis via de novo pathway; 5-amino-1-(5-phospho-D-ribosyl)imidazole-4-carboxamide from 5-amino-1-(5-phospho-D-ribosyl)imidazole-4-carboxylate: step 2/2.</text>
</comment>
<protein>
    <recommendedName>
        <fullName evidence="5 12">Adenylosuccinate lyase</fullName>
        <shortName evidence="13">ASL</shortName>
        <ecNumber evidence="4 12">4.3.2.2</ecNumber>
    </recommendedName>
    <alternativeName>
        <fullName evidence="10 13">Adenylosuccinase</fullName>
    </alternativeName>
</protein>
<dbReference type="GO" id="GO:0006189">
    <property type="term" value="P:'de novo' IMP biosynthetic process"/>
    <property type="evidence" value="ECO:0007669"/>
    <property type="project" value="UniProtKB-UniPathway"/>
</dbReference>
<evidence type="ECO:0000256" key="9">
    <source>
        <dbReference type="ARBA" id="ARBA00024477"/>
    </source>
</evidence>
<evidence type="ECO:0000256" key="4">
    <source>
        <dbReference type="ARBA" id="ARBA00012339"/>
    </source>
</evidence>
<keyword evidence="8 13" id="KW-0456">Lyase</keyword>
<comment type="similarity">
    <text evidence="3 13">Belongs to the lyase 1 family. Adenylosuccinate lyase subfamily.</text>
</comment>
<gene>
    <name evidence="16" type="ORF">F9B85_04935</name>
</gene>
<keyword evidence="7 13" id="KW-0658">Purine biosynthesis</keyword>
<evidence type="ECO:0000313" key="16">
    <source>
        <dbReference type="EMBL" id="KAB2953259.1"/>
    </source>
</evidence>
<evidence type="ECO:0000256" key="5">
    <source>
        <dbReference type="ARBA" id="ARBA00017058"/>
    </source>
</evidence>
<evidence type="ECO:0000256" key="6">
    <source>
        <dbReference type="ARBA" id="ARBA00022605"/>
    </source>
</evidence>
<evidence type="ECO:0000256" key="11">
    <source>
        <dbReference type="ARBA" id="ARBA00049115"/>
    </source>
</evidence>
<organism evidence="16 17">
    <name type="scientific">Heliorestis acidaminivorans</name>
    <dbReference type="NCBI Taxonomy" id="553427"/>
    <lineage>
        <taxon>Bacteria</taxon>
        <taxon>Bacillati</taxon>
        <taxon>Bacillota</taxon>
        <taxon>Clostridia</taxon>
        <taxon>Eubacteriales</taxon>
        <taxon>Heliobacteriaceae</taxon>
        <taxon>Heliorestis</taxon>
    </lineage>
</organism>
<dbReference type="CDD" id="cd01360">
    <property type="entry name" value="Adenylsuccinate_lyase_1"/>
    <property type="match status" value="1"/>
</dbReference>
<dbReference type="FunFam" id="1.10.40.30:FF:000007">
    <property type="entry name" value="Adenylosuccinate lyase"/>
    <property type="match status" value="1"/>
</dbReference>
<evidence type="ECO:0000256" key="3">
    <source>
        <dbReference type="ARBA" id="ARBA00008273"/>
    </source>
</evidence>
<dbReference type="Gene3D" id="1.10.40.30">
    <property type="entry name" value="Fumarase/aspartase (C-terminal domain)"/>
    <property type="match status" value="1"/>
</dbReference>
<dbReference type="UniPathway" id="UPA00074">
    <property type="reaction ID" value="UER00132"/>
</dbReference>
<dbReference type="Pfam" id="PF10397">
    <property type="entry name" value="ADSL_C"/>
    <property type="match status" value="1"/>
</dbReference>
<evidence type="ECO:0000256" key="14">
    <source>
        <dbReference type="SAM" id="MobiDB-lite"/>
    </source>
</evidence>
<dbReference type="PRINTS" id="PR00145">
    <property type="entry name" value="ARGSUCLYASE"/>
</dbReference>
<dbReference type="InterPro" id="IPR004769">
    <property type="entry name" value="Pur_lyase"/>
</dbReference>
<dbReference type="InterPro" id="IPR022761">
    <property type="entry name" value="Fumarate_lyase_N"/>
</dbReference>
<dbReference type="FunFam" id="1.10.275.10:FF:000006">
    <property type="entry name" value="Adenylosuccinate lyase"/>
    <property type="match status" value="1"/>
</dbReference>
<dbReference type="Pfam" id="PF00206">
    <property type="entry name" value="Lyase_1"/>
    <property type="match status" value="1"/>
</dbReference>
<dbReference type="InterPro" id="IPR019468">
    <property type="entry name" value="AdenyloSucc_lyase_C"/>
</dbReference>
<sequence length="431" mass="48891">MIERYTLPEMGAIWADQNRFQKWLDIEVAACEALAEQGKIPREAYEAIRDKAGFNVQRILEIEEVTKHDVLAFLTCVAEYIGEESKYVHMGMTSSDVLDTALSMQMKEAGELIVEKLKKLREVIGEKAIEHKYTVMVGRTHGIHAEPVTFGLKMALWYDEVGRSITRMNHAIETIRVGAISGAVGTFAQIDPSVEEFVCNRLGLKPAPISTQVIQRDRHAEYMSTLAVVASTLDKFATEFRNLQRTDIHEVEESFSKGQKGSSAMPHKKNPITSERISGLSRVLRGNAIAALENVALWHERDITHSSVERVIIPDSTILLDYMLAKMIDVVDNLKVFPENMMKNVEKTLGLVNSQRVMLALVDKGVLRETAYHWVQRNALKAWEVKKPFKELVLQDEEIMDKMTTEEVEGLFDYDYHTKHVDTLFKRVGLA</sequence>
<dbReference type="GO" id="GO:0070626">
    <property type="term" value="F:(S)-2-(5-amino-1-(5-phospho-D-ribosyl)imidazole-4-carboxamido) succinate lyase (fumarate-forming) activity"/>
    <property type="evidence" value="ECO:0007669"/>
    <property type="project" value="TreeGrafter"/>
</dbReference>
<dbReference type="GO" id="GO:0005829">
    <property type="term" value="C:cytosol"/>
    <property type="evidence" value="ECO:0007669"/>
    <property type="project" value="TreeGrafter"/>
</dbReference>
<feature type="region of interest" description="Disordered" evidence="14">
    <location>
        <begin position="252"/>
        <end position="271"/>
    </location>
</feature>
<dbReference type="PRINTS" id="PR00149">
    <property type="entry name" value="FUMRATELYASE"/>
</dbReference>
<dbReference type="Gene3D" id="1.20.200.10">
    <property type="entry name" value="Fumarase/aspartase (Central domain)"/>
    <property type="match status" value="1"/>
</dbReference>
<comment type="catalytic activity">
    <reaction evidence="11">
        <text>N(6)-(1,2-dicarboxyethyl)-AMP = fumarate + AMP</text>
        <dbReference type="Rhea" id="RHEA:16853"/>
        <dbReference type="ChEBI" id="CHEBI:29806"/>
        <dbReference type="ChEBI" id="CHEBI:57567"/>
        <dbReference type="ChEBI" id="CHEBI:456215"/>
        <dbReference type="EC" id="4.3.2.2"/>
    </reaction>
    <physiologicalReaction direction="left-to-right" evidence="11">
        <dbReference type="Rhea" id="RHEA:16854"/>
    </physiologicalReaction>
</comment>
<dbReference type="FunFam" id="1.20.200.10:FF:000008">
    <property type="entry name" value="Adenylosuccinate lyase"/>
    <property type="match status" value="1"/>
</dbReference>
<dbReference type="OrthoDB" id="9768878at2"/>
<dbReference type="AlphaFoldDB" id="A0A6I0ET82"/>
<accession>A0A6I0ET82</accession>
<dbReference type="PANTHER" id="PTHR43172">
    <property type="entry name" value="ADENYLOSUCCINATE LYASE"/>
    <property type="match status" value="1"/>
</dbReference>
<evidence type="ECO:0000256" key="12">
    <source>
        <dbReference type="NCBIfam" id="TIGR00928"/>
    </source>
</evidence>
<evidence type="ECO:0000259" key="15">
    <source>
        <dbReference type="SMART" id="SM00998"/>
    </source>
</evidence>
<evidence type="ECO:0000256" key="8">
    <source>
        <dbReference type="ARBA" id="ARBA00023239"/>
    </source>
</evidence>
<evidence type="ECO:0000256" key="2">
    <source>
        <dbReference type="ARBA" id="ARBA00004734"/>
    </source>
</evidence>
<comment type="pathway">
    <text evidence="2 13">Purine metabolism; AMP biosynthesis via de novo pathway; AMP from IMP: step 2/2.</text>
</comment>
<evidence type="ECO:0000256" key="1">
    <source>
        <dbReference type="ARBA" id="ARBA00004706"/>
    </source>
</evidence>
<dbReference type="UniPathway" id="UPA00075">
    <property type="reaction ID" value="UER00336"/>
</dbReference>
<dbReference type="InterPro" id="IPR020557">
    <property type="entry name" value="Fumarate_lyase_CS"/>
</dbReference>
<dbReference type="RefSeq" id="WP_151619143.1">
    <property type="nucleotide sequence ID" value="NZ_WBXO01000003.1"/>
</dbReference>
<dbReference type="PROSITE" id="PS00163">
    <property type="entry name" value="FUMARATE_LYASES"/>
    <property type="match status" value="1"/>
</dbReference>
<evidence type="ECO:0000313" key="17">
    <source>
        <dbReference type="Proteomes" id="UP000468766"/>
    </source>
</evidence>
<feature type="domain" description="Adenylosuccinate lyase C-terminal" evidence="15">
    <location>
        <begin position="349"/>
        <end position="429"/>
    </location>
</feature>
<dbReference type="InterPro" id="IPR000362">
    <property type="entry name" value="Fumarate_lyase_fam"/>
</dbReference>
<name>A0A6I0ET82_9FIRM</name>
<dbReference type="GO" id="GO:0004018">
    <property type="term" value="F:N6-(1,2-dicarboxyethyl)AMP AMP-lyase (fumarate-forming) activity"/>
    <property type="evidence" value="ECO:0007669"/>
    <property type="project" value="UniProtKB-UniRule"/>
</dbReference>
<comment type="caution">
    <text evidence="16">The sequence shown here is derived from an EMBL/GenBank/DDBJ whole genome shotgun (WGS) entry which is preliminary data.</text>
</comment>
<dbReference type="EMBL" id="WBXO01000003">
    <property type="protein sequence ID" value="KAB2953259.1"/>
    <property type="molecule type" value="Genomic_DNA"/>
</dbReference>
<dbReference type="GO" id="GO:0008652">
    <property type="term" value="P:amino acid biosynthetic process"/>
    <property type="evidence" value="ECO:0007669"/>
    <property type="project" value="UniProtKB-KW"/>
</dbReference>
<dbReference type="InterPro" id="IPR008948">
    <property type="entry name" value="L-Aspartase-like"/>
</dbReference>
<comment type="catalytic activity">
    <reaction evidence="9">
        <text>(2S)-2-[5-amino-1-(5-phospho-beta-D-ribosyl)imidazole-4-carboxamido]succinate = 5-amino-1-(5-phospho-beta-D-ribosyl)imidazole-4-carboxamide + fumarate</text>
        <dbReference type="Rhea" id="RHEA:23920"/>
        <dbReference type="ChEBI" id="CHEBI:29806"/>
        <dbReference type="ChEBI" id="CHEBI:58443"/>
        <dbReference type="ChEBI" id="CHEBI:58475"/>
        <dbReference type="EC" id="4.3.2.2"/>
    </reaction>
    <physiologicalReaction direction="left-to-right" evidence="9">
        <dbReference type="Rhea" id="RHEA:23921"/>
    </physiologicalReaction>
</comment>
<evidence type="ECO:0000256" key="13">
    <source>
        <dbReference type="RuleBase" id="RU361172"/>
    </source>
</evidence>
<dbReference type="EC" id="4.3.2.2" evidence="4 12"/>
<dbReference type="SMART" id="SM00998">
    <property type="entry name" value="ADSL_C"/>
    <property type="match status" value="1"/>
</dbReference>
<proteinExistence type="inferred from homology"/>